<proteinExistence type="inferred from homology"/>
<dbReference type="PROSITE" id="PS00138">
    <property type="entry name" value="SUBTILASE_SER"/>
    <property type="match status" value="1"/>
</dbReference>
<dbReference type="GO" id="GO:0004252">
    <property type="term" value="F:serine-type endopeptidase activity"/>
    <property type="evidence" value="ECO:0007669"/>
    <property type="project" value="UniProtKB-UniRule"/>
</dbReference>
<dbReference type="InterPro" id="IPR000209">
    <property type="entry name" value="Peptidase_S8/S53_dom"/>
</dbReference>
<dbReference type="PROSITE" id="PS00136">
    <property type="entry name" value="SUBTILASE_ASP"/>
    <property type="match status" value="1"/>
</dbReference>
<dbReference type="PROSITE" id="PS51257">
    <property type="entry name" value="PROKAR_LIPOPROTEIN"/>
    <property type="match status" value="1"/>
</dbReference>
<feature type="active site" description="Charge relay system" evidence="6">
    <location>
        <position position="319"/>
    </location>
</feature>
<dbReference type="InterPro" id="IPR013425">
    <property type="entry name" value="Autotrns_rpt"/>
</dbReference>
<dbReference type="PATRIC" id="fig|266128.3.peg.2251"/>
<dbReference type="InterPro" id="IPR023827">
    <property type="entry name" value="Peptidase_S8_Asp-AS"/>
</dbReference>
<dbReference type="SUPFAM" id="SSF52743">
    <property type="entry name" value="Subtilisin-like"/>
    <property type="match status" value="1"/>
</dbReference>
<dbReference type="NCBIfam" id="TIGR02601">
    <property type="entry name" value="autotrns_rpt"/>
    <property type="match status" value="1"/>
</dbReference>
<dbReference type="CDD" id="cd04848">
    <property type="entry name" value="Peptidases_S8_Autotransporter_serine_protease_like"/>
    <property type="match status" value="1"/>
</dbReference>
<keyword evidence="11" id="KW-1185">Reference proteome</keyword>
<evidence type="ECO:0000256" key="4">
    <source>
        <dbReference type="ARBA" id="ARBA00022801"/>
    </source>
</evidence>
<name>A0A0R0BR88_9GAMM</name>
<feature type="chain" id="PRO_5006392867" description="Autotransporter domain-containing protein" evidence="8">
    <location>
        <begin position="25"/>
        <end position="934"/>
    </location>
</feature>
<evidence type="ECO:0000256" key="6">
    <source>
        <dbReference type="PROSITE-ProRule" id="PRU01240"/>
    </source>
</evidence>
<evidence type="ECO:0000256" key="5">
    <source>
        <dbReference type="ARBA" id="ARBA00022825"/>
    </source>
</evidence>
<feature type="region of interest" description="Disordered" evidence="7">
    <location>
        <begin position="25"/>
        <end position="58"/>
    </location>
</feature>
<evidence type="ECO:0000256" key="1">
    <source>
        <dbReference type="ARBA" id="ARBA00011073"/>
    </source>
</evidence>
<dbReference type="InterPro" id="IPR034061">
    <property type="entry name" value="Peptidases_S8_Autotransporter"/>
</dbReference>
<feature type="signal peptide" evidence="8">
    <location>
        <begin position="1"/>
        <end position="24"/>
    </location>
</feature>
<dbReference type="InterPro" id="IPR036852">
    <property type="entry name" value="Peptidase_S8/S53_dom_sf"/>
</dbReference>
<evidence type="ECO:0000256" key="3">
    <source>
        <dbReference type="ARBA" id="ARBA00022729"/>
    </source>
</evidence>
<accession>A0A0R0BR88</accession>
<dbReference type="AlphaFoldDB" id="A0A0R0BR88"/>
<evidence type="ECO:0000256" key="7">
    <source>
        <dbReference type="SAM" id="MobiDB-lite"/>
    </source>
</evidence>
<evidence type="ECO:0000256" key="2">
    <source>
        <dbReference type="ARBA" id="ARBA00022670"/>
    </source>
</evidence>
<gene>
    <name evidence="10" type="ORF">ABB25_02950</name>
</gene>
<protein>
    <recommendedName>
        <fullName evidence="9">Autotransporter domain-containing protein</fullName>
    </recommendedName>
</protein>
<dbReference type="GO" id="GO:0006508">
    <property type="term" value="P:proteolysis"/>
    <property type="evidence" value="ECO:0007669"/>
    <property type="project" value="UniProtKB-KW"/>
</dbReference>
<dbReference type="RefSeq" id="WP_083488072.1">
    <property type="nucleotide sequence ID" value="NZ_LDJH01000006.1"/>
</dbReference>
<dbReference type="InterPro" id="IPR036709">
    <property type="entry name" value="Autotransporte_beta_dom_sf"/>
</dbReference>
<dbReference type="InterPro" id="IPR050131">
    <property type="entry name" value="Peptidase_S8_subtilisin-like"/>
</dbReference>
<dbReference type="Proteomes" id="UP000051254">
    <property type="component" value="Unassembled WGS sequence"/>
</dbReference>
<dbReference type="Gene3D" id="2.40.128.130">
    <property type="entry name" value="Autotransporter beta-domain"/>
    <property type="match status" value="1"/>
</dbReference>
<organism evidence="10 11">
    <name type="scientific">Stenotrophomonas koreensis</name>
    <dbReference type="NCBI Taxonomy" id="266128"/>
    <lineage>
        <taxon>Bacteria</taxon>
        <taxon>Pseudomonadati</taxon>
        <taxon>Pseudomonadota</taxon>
        <taxon>Gammaproteobacteria</taxon>
        <taxon>Lysobacterales</taxon>
        <taxon>Lysobacteraceae</taxon>
        <taxon>Stenotrophomonas</taxon>
    </lineage>
</organism>
<comment type="caution">
    <text evidence="10">The sequence shown here is derived from an EMBL/GenBank/DDBJ whole genome shotgun (WGS) entry which is preliminary data.</text>
</comment>
<evidence type="ECO:0000313" key="10">
    <source>
        <dbReference type="EMBL" id="KRG59542.1"/>
    </source>
</evidence>
<comment type="similarity">
    <text evidence="1 6">Belongs to the peptidase S8 family.</text>
</comment>
<keyword evidence="3 8" id="KW-0732">Signal</keyword>
<dbReference type="PANTHER" id="PTHR43806">
    <property type="entry name" value="PEPTIDASE S8"/>
    <property type="match status" value="1"/>
</dbReference>
<dbReference type="InterPro" id="IPR005546">
    <property type="entry name" value="Autotransporte_beta"/>
</dbReference>
<dbReference type="PRINTS" id="PR00723">
    <property type="entry name" value="SUBTILISIN"/>
</dbReference>
<dbReference type="Gene3D" id="3.40.50.200">
    <property type="entry name" value="Peptidase S8/S53 domain"/>
    <property type="match status" value="1"/>
</dbReference>
<feature type="compositionally biased region" description="Pro residues" evidence="7">
    <location>
        <begin position="32"/>
        <end position="54"/>
    </location>
</feature>
<dbReference type="PROSITE" id="PS51208">
    <property type="entry name" value="AUTOTRANSPORTER"/>
    <property type="match status" value="1"/>
</dbReference>
<keyword evidence="4 6" id="KW-0378">Hydrolase</keyword>
<dbReference type="Pfam" id="PF03797">
    <property type="entry name" value="Autotransporter"/>
    <property type="match status" value="1"/>
</dbReference>
<reference evidence="10 11" key="1">
    <citation type="submission" date="2015-05" db="EMBL/GenBank/DDBJ databases">
        <title>Genome sequencing and analysis of members of genus Stenotrophomonas.</title>
        <authorList>
            <person name="Patil P.P."/>
            <person name="Midha S."/>
            <person name="Patil P.B."/>
        </authorList>
    </citation>
    <scope>NUCLEOTIDE SEQUENCE [LARGE SCALE GENOMIC DNA]</scope>
    <source>
        <strain evidence="10 11">DSM 17805</strain>
    </source>
</reference>
<feature type="active site" description="Charge relay system" evidence="6">
    <location>
        <position position="87"/>
    </location>
</feature>
<dbReference type="PANTHER" id="PTHR43806:SF11">
    <property type="entry name" value="CEREVISIN-RELATED"/>
    <property type="match status" value="1"/>
</dbReference>
<dbReference type="OrthoDB" id="5360469at2"/>
<keyword evidence="2 6" id="KW-0645">Protease</keyword>
<dbReference type="InterPro" id="IPR023828">
    <property type="entry name" value="Peptidase_S8_Ser-AS"/>
</dbReference>
<feature type="active site" description="Charge relay system" evidence="6">
    <location>
        <position position="123"/>
    </location>
</feature>
<dbReference type="PROSITE" id="PS51892">
    <property type="entry name" value="SUBTILASE"/>
    <property type="match status" value="1"/>
</dbReference>
<dbReference type="InterPro" id="IPR015500">
    <property type="entry name" value="Peptidase_S8_subtilisin-rel"/>
</dbReference>
<evidence type="ECO:0000313" key="11">
    <source>
        <dbReference type="Proteomes" id="UP000051254"/>
    </source>
</evidence>
<dbReference type="SUPFAM" id="SSF103515">
    <property type="entry name" value="Autotransporter"/>
    <property type="match status" value="1"/>
</dbReference>
<dbReference type="Pfam" id="PF00082">
    <property type="entry name" value="Peptidase_S8"/>
    <property type="match status" value="1"/>
</dbReference>
<sequence>MKVHHNVPLALLAGSLGLVLSACGGGGGGTRPDPPPAPAPVPPPAPPSPPPASYPQPDFDAHLALTGAQAARAAGLTGAGIRIGIIDSGVNRNHPALAGRVLANYTYLNPNTNNLRVDDVVGHGTVVAQLAAGNAVASWPGGIAPGAGVLSARIIADKAPVDDGSGQGNEVNGALGLLGVHNDLIAAGMRIMNNSWGGLYWNNSSATAAIASEYRPFIANNDGLVVFAAGNEGRADPTDMAALPSQPGSLGSLPAADLERGWLTVAALDTASPTQLASYSNACGLAARYCLVAPGTAVYVDPKATSATAPDYYYGRGTSYAAPLVSGAAALVWEAFPYFSNDAVRQTLLGTATDLGSPGVDAVFGNGLLNIAAAIKGPQRLDFGELAVDMRGQVSEWGNPLSGTGGLTVSGDGHLRLGADQHSYSGRTQVLGGTLEATALGNTAVTISQPGRLLIGESVGGSVDNRGSLHLHPAGSGVVQVGGDYQHGSNAVLILQAGDRLEVAGTATLQGGAVSVTGKRDYVSLGQSYDIVRAGGGVAGQFAALTAPASTVFIDGRLDYRADAVSLTLNRLDVTATAMALGTITPASLGSAQRLEAAFKRLDGAGSDVVIPDGFVRAAGDIQAITSTGAAAQTLDSLSGDLHGQALAASIELIGNDRRALAGQVATQQGQGSWRLQPAQRQGNGQLGSGWQASGWLQGHGVALTSGLQVGLAFGQSRLNAVDQRDRGQDRQTQAHLWLAGQHGDRHWLATAASGRVDRRIDRRLQLGSQVLDAQARYDADLHSVALEAGQRWQHGRWQWQPWLGTAWEQVRSRGFTEADTVGLGLQATALDARRLTASAGLRTGAQLAGWQLDAQLQWQQVLKARGLDWQARYRVVDAWSALDTAALRQSQGLVGVELARPFAGWGWLSLGLEHRLGGWADGHAAHLSWHSRF</sequence>
<dbReference type="STRING" id="266128.ABB25_02950"/>
<keyword evidence="5 6" id="KW-0720">Serine protease</keyword>
<dbReference type="EMBL" id="LDJH01000006">
    <property type="protein sequence ID" value="KRG59542.1"/>
    <property type="molecule type" value="Genomic_DNA"/>
</dbReference>
<evidence type="ECO:0000256" key="8">
    <source>
        <dbReference type="SAM" id="SignalP"/>
    </source>
</evidence>
<evidence type="ECO:0000259" key="9">
    <source>
        <dbReference type="PROSITE" id="PS51208"/>
    </source>
</evidence>
<feature type="domain" description="Autotransporter" evidence="9">
    <location>
        <begin position="654"/>
        <end position="934"/>
    </location>
</feature>